<feature type="transmembrane region" description="Helical" evidence="2">
    <location>
        <begin position="57"/>
        <end position="90"/>
    </location>
</feature>
<keyword evidence="2" id="KW-0812">Transmembrane</keyword>
<evidence type="ECO:0000313" key="4">
    <source>
        <dbReference type="Proteomes" id="UP001157439"/>
    </source>
</evidence>
<evidence type="ECO:0000256" key="1">
    <source>
        <dbReference type="PIRNR" id="PIRNR016789"/>
    </source>
</evidence>
<evidence type="ECO:0000256" key="2">
    <source>
        <dbReference type="SAM" id="Phobius"/>
    </source>
</evidence>
<dbReference type="Pfam" id="PF04304">
    <property type="entry name" value="DUF454"/>
    <property type="match status" value="1"/>
</dbReference>
<keyword evidence="1" id="KW-1003">Cell membrane</keyword>
<keyword evidence="2" id="KW-1133">Transmembrane helix</keyword>
<dbReference type="AlphaFoldDB" id="A0AA37TR56"/>
<protein>
    <recommendedName>
        <fullName evidence="1">Inner membrane protein</fullName>
    </recommendedName>
</protein>
<dbReference type="GO" id="GO:0005886">
    <property type="term" value="C:plasma membrane"/>
    <property type="evidence" value="ECO:0007669"/>
    <property type="project" value="UniProtKB-SubCell"/>
</dbReference>
<gene>
    <name evidence="3" type="ORF">GCM10007894_20000</name>
</gene>
<comment type="caution">
    <text evidence="3">The sequence shown here is derived from an EMBL/GenBank/DDBJ whole genome shotgun (WGS) entry which is preliminary data.</text>
</comment>
<comment type="subcellular location">
    <subcellularLocation>
        <location evidence="1">Cell inner membrane</location>
        <topology evidence="1">Multi-pass membrane protein</topology>
    </subcellularLocation>
</comment>
<dbReference type="Proteomes" id="UP001157439">
    <property type="component" value="Unassembled WGS sequence"/>
</dbReference>
<keyword evidence="1" id="KW-0997">Cell inner membrane</keyword>
<organism evidence="3 4">
    <name type="scientific">Paraferrimonas haliotis</name>
    <dbReference type="NCBI Taxonomy" id="2013866"/>
    <lineage>
        <taxon>Bacteria</taxon>
        <taxon>Pseudomonadati</taxon>
        <taxon>Pseudomonadota</taxon>
        <taxon>Gammaproteobacteria</taxon>
        <taxon>Alteromonadales</taxon>
        <taxon>Ferrimonadaceae</taxon>
        <taxon>Paraferrimonas</taxon>
    </lineage>
</organism>
<reference evidence="3 4" key="1">
    <citation type="journal article" date="2014" name="Int. J. Syst. Evol. Microbiol.">
        <title>Complete genome sequence of Corynebacterium casei LMG S-19264T (=DSM 44701T), isolated from a smear-ripened cheese.</title>
        <authorList>
            <consortium name="US DOE Joint Genome Institute (JGI-PGF)"/>
            <person name="Walter F."/>
            <person name="Albersmeier A."/>
            <person name="Kalinowski J."/>
            <person name="Ruckert C."/>
        </authorList>
    </citation>
    <scope>NUCLEOTIDE SEQUENCE [LARGE SCALE GENOMIC DNA]</scope>
    <source>
        <strain evidence="3 4">NBRC 112785</strain>
    </source>
</reference>
<keyword evidence="1 2" id="KW-0472">Membrane</keyword>
<evidence type="ECO:0000313" key="3">
    <source>
        <dbReference type="EMBL" id="GLS84023.1"/>
    </source>
</evidence>
<name>A0AA37TR56_9GAMM</name>
<proteinExistence type="predicted"/>
<dbReference type="EMBL" id="BSPO01000003">
    <property type="protein sequence ID" value="GLS84023.1"/>
    <property type="molecule type" value="Genomic_DNA"/>
</dbReference>
<sequence>MPLLPTVPFILLAAYCFARSSKRMHAWLLTHPWFAQALADWQTKKAINAKLKKKAYLVVIASFSISILVVPLVWVKIMLGCMCVALLLYLRSIPQC</sequence>
<dbReference type="PANTHER" id="PTHR35813:SF1">
    <property type="entry name" value="INNER MEMBRANE PROTEIN YBAN"/>
    <property type="match status" value="1"/>
</dbReference>
<dbReference type="PANTHER" id="PTHR35813">
    <property type="entry name" value="INNER MEMBRANE PROTEIN YBAN"/>
    <property type="match status" value="1"/>
</dbReference>
<dbReference type="InterPro" id="IPR007401">
    <property type="entry name" value="DUF454"/>
</dbReference>
<keyword evidence="4" id="KW-1185">Reference proteome</keyword>
<dbReference type="PIRSF" id="PIRSF016789">
    <property type="entry name" value="DUF454"/>
    <property type="match status" value="1"/>
</dbReference>
<accession>A0AA37TR56</accession>